<name>A0ABN9SIZ5_9DINO</name>
<dbReference type="Proteomes" id="UP001189429">
    <property type="component" value="Unassembled WGS sequence"/>
</dbReference>
<comment type="caution">
    <text evidence="3">The sequence shown here is derived from an EMBL/GenBank/DDBJ whole genome shotgun (WGS) entry which is preliminary data.</text>
</comment>
<feature type="compositionally biased region" description="Low complexity" evidence="2">
    <location>
        <begin position="86"/>
        <end position="132"/>
    </location>
</feature>
<proteinExistence type="predicted"/>
<evidence type="ECO:0000313" key="3">
    <source>
        <dbReference type="EMBL" id="CAK0831652.1"/>
    </source>
</evidence>
<dbReference type="Gene3D" id="1.25.10.10">
    <property type="entry name" value="Leucine-rich Repeat Variant"/>
    <property type="match status" value="2"/>
</dbReference>
<evidence type="ECO:0000256" key="1">
    <source>
        <dbReference type="ARBA" id="ARBA00022737"/>
    </source>
</evidence>
<dbReference type="EMBL" id="CAUYUJ010011375">
    <property type="protein sequence ID" value="CAK0831652.1"/>
    <property type="molecule type" value="Genomic_DNA"/>
</dbReference>
<dbReference type="InterPro" id="IPR016024">
    <property type="entry name" value="ARM-type_fold"/>
</dbReference>
<dbReference type="PANTHER" id="PTHR22895:SF0">
    <property type="entry name" value="ARMADILLO REPEAT-CONTAINING PROTEIN 6"/>
    <property type="match status" value="1"/>
</dbReference>
<dbReference type="SUPFAM" id="SSF48371">
    <property type="entry name" value="ARM repeat"/>
    <property type="match status" value="1"/>
</dbReference>
<dbReference type="InterPro" id="IPR000225">
    <property type="entry name" value="Armadillo"/>
</dbReference>
<reference evidence="3" key="1">
    <citation type="submission" date="2023-10" db="EMBL/GenBank/DDBJ databases">
        <authorList>
            <person name="Chen Y."/>
            <person name="Shah S."/>
            <person name="Dougan E. K."/>
            <person name="Thang M."/>
            <person name="Chan C."/>
        </authorList>
    </citation>
    <scope>NUCLEOTIDE SEQUENCE [LARGE SCALE GENOMIC DNA]</scope>
</reference>
<feature type="region of interest" description="Disordered" evidence="2">
    <location>
        <begin position="1"/>
        <end position="36"/>
    </location>
</feature>
<evidence type="ECO:0000313" key="4">
    <source>
        <dbReference type="Proteomes" id="UP001189429"/>
    </source>
</evidence>
<feature type="region of interest" description="Disordered" evidence="2">
    <location>
        <begin position="68"/>
        <end position="153"/>
    </location>
</feature>
<gene>
    <name evidence="3" type="ORF">PCOR1329_LOCUS29930</name>
</gene>
<evidence type="ECO:0000256" key="2">
    <source>
        <dbReference type="SAM" id="MobiDB-lite"/>
    </source>
</evidence>
<dbReference type="PANTHER" id="PTHR22895">
    <property type="entry name" value="ARMADILLO REPEAT-CONTAINING PROTEIN 6"/>
    <property type="match status" value="1"/>
</dbReference>
<protein>
    <submittedName>
        <fullName evidence="3">Uncharacterized protein</fullName>
    </submittedName>
</protein>
<sequence length="659" mass="66626">MEEENFLRPTAYIISGGGGGITSESEPSADGDDDQYGFMDLTLSKHEIRIEAISHGGQMRSQVCVPQRPRRGLPFEPAVHPSLCDPTTTTTSTTRTTSTSTSTTARPTSSETTTAAAEATGAASTTTSGTTTVEGSPRAHANVADPPDSEEGPNVEVRMVMGNLIFTGLTARQPLLALVEGALRSAIAAAAGHGTRAESVRLRLLPGSVVVQAAIAPPSGVAGRALREHLARGLDDLRSSAAALVSGVSGIEDVCVGKLYVEALSVLPGRSGDAPPDIVLRLLDLDRGSPSPQFWRGAVAAVAGLALALAATTAARCAVPGAGAPKPDHCGTYTVLDGSRAHCEVHAGGADRAQQDAVALAERLRGQASTAGGRDRAACWLQALTDSLRGHPDSPGVQEHGCGALQNICQGDGDAGQARRRRAVAAGGIELAAAALRGHGGGAVREQAAAALAQICASPGPEAALWRARAAGAGALELLVASLSTHPKEEGVQRQACRALGSICVGADEAGMARKEQAATAGALGAVVAALKDHRHNPEVQEQGCAALRSLCLGSSAAGVARKAQAAGLEALEALVVALRAHPLRAELQQHACAALTNICAGSDERAAERRGRAAEVGAIEAVVASLQAHAACAGVAEHGCLALGSICAGVDGGAPARR</sequence>
<keyword evidence="1" id="KW-0677">Repeat</keyword>
<dbReference type="SMART" id="SM00185">
    <property type="entry name" value="ARM"/>
    <property type="match status" value="6"/>
</dbReference>
<dbReference type="InterPro" id="IPR011989">
    <property type="entry name" value="ARM-like"/>
</dbReference>
<feature type="non-terminal residue" evidence="3">
    <location>
        <position position="659"/>
    </location>
</feature>
<accession>A0ABN9SIZ5</accession>
<keyword evidence="4" id="KW-1185">Reference proteome</keyword>
<organism evidence="3 4">
    <name type="scientific">Prorocentrum cordatum</name>
    <dbReference type="NCBI Taxonomy" id="2364126"/>
    <lineage>
        <taxon>Eukaryota</taxon>
        <taxon>Sar</taxon>
        <taxon>Alveolata</taxon>
        <taxon>Dinophyceae</taxon>
        <taxon>Prorocentrales</taxon>
        <taxon>Prorocentraceae</taxon>
        <taxon>Prorocentrum</taxon>
    </lineage>
</organism>